<evidence type="ECO:0000259" key="10">
    <source>
        <dbReference type="PROSITE" id="PS51384"/>
    </source>
</evidence>
<dbReference type="Pfam" id="PF00175">
    <property type="entry name" value="NAD_binding_1"/>
    <property type="match status" value="1"/>
</dbReference>
<dbReference type="PROSITE" id="PS51384">
    <property type="entry name" value="FAD_FR"/>
    <property type="match status" value="1"/>
</dbReference>
<keyword evidence="8" id="KW-0411">Iron-sulfur</keyword>
<proteinExistence type="predicted"/>
<organism evidence="11 12">
    <name type="scientific">Gordonia jacobaea</name>
    <dbReference type="NCBI Taxonomy" id="122202"/>
    <lineage>
        <taxon>Bacteria</taxon>
        <taxon>Bacillati</taxon>
        <taxon>Actinomycetota</taxon>
        <taxon>Actinomycetes</taxon>
        <taxon>Mycobacteriales</taxon>
        <taxon>Gordoniaceae</taxon>
        <taxon>Gordonia</taxon>
    </lineage>
</organism>
<accession>A0ABR5I9D2</accession>
<dbReference type="InterPro" id="IPR001041">
    <property type="entry name" value="2Fe-2S_ferredoxin-type"/>
</dbReference>
<dbReference type="InterPro" id="IPR012675">
    <property type="entry name" value="Beta-grasp_dom_sf"/>
</dbReference>
<evidence type="ECO:0000256" key="7">
    <source>
        <dbReference type="ARBA" id="ARBA00023004"/>
    </source>
</evidence>
<evidence type="ECO:0000313" key="12">
    <source>
        <dbReference type="Proteomes" id="UP000037247"/>
    </source>
</evidence>
<evidence type="ECO:0000256" key="3">
    <source>
        <dbReference type="ARBA" id="ARBA00022714"/>
    </source>
</evidence>
<keyword evidence="12" id="KW-1185">Reference proteome</keyword>
<dbReference type="PROSITE" id="PS51085">
    <property type="entry name" value="2FE2S_FER_2"/>
    <property type="match status" value="1"/>
</dbReference>
<name>A0ABR5I9D2_9ACTN</name>
<dbReference type="Gene3D" id="3.40.50.80">
    <property type="entry name" value="Nucleotide-binding domain of ferredoxin-NADP reductase (FNR) module"/>
    <property type="match status" value="1"/>
</dbReference>
<comment type="cofactor">
    <cofactor evidence="1">
        <name>FAD</name>
        <dbReference type="ChEBI" id="CHEBI:57692"/>
    </cofactor>
</comment>
<feature type="domain" description="2Fe-2S ferredoxin-type" evidence="9">
    <location>
        <begin position="259"/>
        <end position="343"/>
    </location>
</feature>
<dbReference type="Gene3D" id="3.10.20.30">
    <property type="match status" value="1"/>
</dbReference>
<evidence type="ECO:0000256" key="6">
    <source>
        <dbReference type="ARBA" id="ARBA00023002"/>
    </source>
</evidence>
<reference evidence="11 12" key="1">
    <citation type="submission" date="2015-05" db="EMBL/GenBank/DDBJ databases">
        <title>Draft genome sequence of the bacterium Gordonia jacobaea a new member of the Gordonia genus.</title>
        <authorList>
            <person name="Jimenez-Galisteo G."/>
            <person name="Dominguez A."/>
            <person name="Munoz E."/>
            <person name="Vinas M."/>
        </authorList>
    </citation>
    <scope>NUCLEOTIDE SEQUENCE [LARGE SCALE GENOMIC DNA]</scope>
    <source>
        <strain evidence="12">mv1</strain>
    </source>
</reference>
<gene>
    <name evidence="11" type="ORF">ABW18_17705</name>
</gene>
<dbReference type="PANTHER" id="PTHR47354">
    <property type="entry name" value="NADH OXIDOREDUCTASE HCR"/>
    <property type="match status" value="1"/>
</dbReference>
<evidence type="ECO:0000256" key="1">
    <source>
        <dbReference type="ARBA" id="ARBA00001974"/>
    </source>
</evidence>
<keyword evidence="6" id="KW-0560">Oxidoreductase</keyword>
<dbReference type="PANTHER" id="PTHR47354:SF6">
    <property type="entry name" value="NADH OXIDOREDUCTASE HCR"/>
    <property type="match status" value="1"/>
</dbReference>
<dbReference type="CDD" id="cd06215">
    <property type="entry name" value="FNR_iron_sulfur_binding_1"/>
    <property type="match status" value="1"/>
</dbReference>
<dbReference type="Pfam" id="PF00970">
    <property type="entry name" value="FAD_binding_6"/>
    <property type="match status" value="1"/>
</dbReference>
<dbReference type="SUPFAM" id="SSF54292">
    <property type="entry name" value="2Fe-2S ferredoxin-like"/>
    <property type="match status" value="1"/>
</dbReference>
<keyword evidence="3" id="KW-0001">2Fe-2S</keyword>
<dbReference type="RefSeq" id="WP_049700330.1">
    <property type="nucleotide sequence ID" value="NZ_JAQDQF010000004.1"/>
</dbReference>
<dbReference type="PRINTS" id="PR00371">
    <property type="entry name" value="FPNCR"/>
</dbReference>
<dbReference type="Gene3D" id="2.40.30.10">
    <property type="entry name" value="Translation factors"/>
    <property type="match status" value="1"/>
</dbReference>
<dbReference type="PROSITE" id="PS00197">
    <property type="entry name" value="2FE2S_FER_1"/>
    <property type="match status" value="1"/>
</dbReference>
<comment type="caution">
    <text evidence="11">The sequence shown here is derived from an EMBL/GenBank/DDBJ whole genome shotgun (WGS) entry which is preliminary data.</text>
</comment>
<keyword evidence="4" id="KW-0479">Metal-binding</keyword>
<dbReference type="InterPro" id="IPR001433">
    <property type="entry name" value="OxRdtase_FAD/NAD-bd"/>
</dbReference>
<dbReference type="EMBL" id="LDTZ01000020">
    <property type="protein sequence ID" value="KNA90262.1"/>
    <property type="molecule type" value="Genomic_DNA"/>
</dbReference>
<dbReference type="InterPro" id="IPR039261">
    <property type="entry name" value="FNR_nucleotide-bd"/>
</dbReference>
<dbReference type="PRINTS" id="PR00406">
    <property type="entry name" value="CYTB5RDTASE"/>
</dbReference>
<dbReference type="InterPro" id="IPR017927">
    <property type="entry name" value="FAD-bd_FR_type"/>
</dbReference>
<evidence type="ECO:0000259" key="9">
    <source>
        <dbReference type="PROSITE" id="PS51085"/>
    </source>
</evidence>
<dbReference type="InterPro" id="IPR006058">
    <property type="entry name" value="2Fe2S_fd_BS"/>
</dbReference>
<dbReference type="Proteomes" id="UP000037247">
    <property type="component" value="Unassembled WGS sequence"/>
</dbReference>
<keyword evidence="5" id="KW-0274">FAD</keyword>
<dbReference type="SUPFAM" id="SSF63380">
    <property type="entry name" value="Riboflavin synthase domain-like"/>
    <property type="match status" value="1"/>
</dbReference>
<evidence type="ECO:0000256" key="8">
    <source>
        <dbReference type="ARBA" id="ARBA00023014"/>
    </source>
</evidence>
<dbReference type="InterPro" id="IPR036010">
    <property type="entry name" value="2Fe-2S_ferredoxin-like_sf"/>
</dbReference>
<sequence>MSTDHLLVCVDRTELTRDMATFTFRAVEPYTFVFNPGQFLSVGIEIDGRVVERCYSISSSPTRPDTLSISVKRKVGGHVSNWLHDNMSEGRTITASGPLGRFSYIDKAATKLLLISAGSGITPVMSMLRAATDSDASTTPDIVFIHSARTLDDIPFRTELDDLAVHHPQVTVAFACTRLTDDDSSAAWSGHRGRLDAAALARICPDLAEREVFLCGPGQFRAGVRSALVTSGGSLARIHEESFGFRLPTNDDGAASEGVSVDFTRRARRIHVSAGTTILAAAAAAGVTLPSSCGVGLCGSCKVTKTSGDVVMNHQGGIHRREIEQGKILLCCSEPLSPVVIDL</sequence>
<dbReference type="SUPFAM" id="SSF52343">
    <property type="entry name" value="Ferredoxin reductase-like, C-terminal NADP-linked domain"/>
    <property type="match status" value="1"/>
</dbReference>
<dbReference type="Pfam" id="PF00111">
    <property type="entry name" value="Fer2"/>
    <property type="match status" value="1"/>
</dbReference>
<dbReference type="InterPro" id="IPR001709">
    <property type="entry name" value="Flavoprot_Pyr_Nucl_cyt_Rdtase"/>
</dbReference>
<keyword evidence="7" id="KW-0408">Iron</keyword>
<dbReference type="CDD" id="cd00207">
    <property type="entry name" value="fer2"/>
    <property type="match status" value="1"/>
</dbReference>
<dbReference type="InterPro" id="IPR050415">
    <property type="entry name" value="MRET"/>
</dbReference>
<evidence type="ECO:0000256" key="4">
    <source>
        <dbReference type="ARBA" id="ARBA00022723"/>
    </source>
</evidence>
<dbReference type="InterPro" id="IPR017938">
    <property type="entry name" value="Riboflavin_synthase-like_b-brl"/>
</dbReference>
<evidence type="ECO:0000256" key="5">
    <source>
        <dbReference type="ARBA" id="ARBA00022827"/>
    </source>
</evidence>
<protein>
    <submittedName>
        <fullName evidence="11">Oxidoreductase</fullName>
    </submittedName>
</protein>
<dbReference type="InterPro" id="IPR008333">
    <property type="entry name" value="Cbr1-like_FAD-bd_dom"/>
</dbReference>
<keyword evidence="2" id="KW-0285">Flavoprotein</keyword>
<feature type="domain" description="FAD-binding FR-type" evidence="10">
    <location>
        <begin position="2"/>
        <end position="105"/>
    </location>
</feature>
<evidence type="ECO:0000256" key="2">
    <source>
        <dbReference type="ARBA" id="ARBA00022630"/>
    </source>
</evidence>
<evidence type="ECO:0000313" key="11">
    <source>
        <dbReference type="EMBL" id="KNA90262.1"/>
    </source>
</evidence>